<dbReference type="Proteomes" id="UP000245698">
    <property type="component" value="Unassembled WGS sequence"/>
</dbReference>
<sequence>MAYWAFSSARQSWRSPTRCSMRGWRMAMTENLPGKRHEAAFAAVQLGSDGSAGSQIGEYDGLNARARRFTLQAL</sequence>
<evidence type="ECO:0000313" key="2">
    <source>
        <dbReference type="Proteomes" id="UP000245698"/>
    </source>
</evidence>
<accession>A0A2P9AMM0</accession>
<name>A0A2P9AMM0_9HYPH</name>
<reference evidence="2" key="1">
    <citation type="submission" date="2016-12" db="EMBL/GenBank/DDBJ databases">
        <authorList>
            <person name="Brunel B."/>
        </authorList>
    </citation>
    <scope>NUCLEOTIDE SEQUENCE [LARGE SCALE GENOMIC DNA]</scope>
</reference>
<dbReference type="EMBL" id="FUIG01000035">
    <property type="protein sequence ID" value="SJM32404.1"/>
    <property type="molecule type" value="Genomic_DNA"/>
</dbReference>
<protein>
    <submittedName>
        <fullName evidence="1">Uncharacterized protein</fullName>
    </submittedName>
</protein>
<dbReference type="AlphaFoldDB" id="A0A2P9AMM0"/>
<organism evidence="1 2">
    <name type="scientific">Mesorhizobium delmotii</name>
    <dbReference type="NCBI Taxonomy" id="1631247"/>
    <lineage>
        <taxon>Bacteria</taxon>
        <taxon>Pseudomonadati</taxon>
        <taxon>Pseudomonadota</taxon>
        <taxon>Alphaproteobacteria</taxon>
        <taxon>Hyphomicrobiales</taxon>
        <taxon>Phyllobacteriaceae</taxon>
        <taxon>Mesorhizobium</taxon>
    </lineage>
</organism>
<proteinExistence type="predicted"/>
<evidence type="ECO:0000313" key="1">
    <source>
        <dbReference type="EMBL" id="SJM32404.1"/>
    </source>
</evidence>
<gene>
    <name evidence="1" type="ORF">BQ8482_280130</name>
</gene>
<keyword evidence="2" id="KW-1185">Reference proteome</keyword>